<dbReference type="OrthoDB" id="9806150at2"/>
<protein>
    <submittedName>
        <fullName evidence="4">ADP-ribose pyrophosphatase</fullName>
    </submittedName>
</protein>
<dbReference type="Proteomes" id="UP000051264">
    <property type="component" value="Unassembled WGS sequence"/>
</dbReference>
<accession>A0A0R1RZ96</accession>
<proteinExistence type="predicted"/>
<evidence type="ECO:0000313" key="5">
    <source>
        <dbReference type="Proteomes" id="UP000051264"/>
    </source>
</evidence>
<dbReference type="STRING" id="1423747.FC69_GL000377"/>
<evidence type="ECO:0000313" key="4">
    <source>
        <dbReference type="EMBL" id="KRL58507.1"/>
    </source>
</evidence>
<evidence type="ECO:0000256" key="2">
    <source>
        <dbReference type="ARBA" id="ARBA00022801"/>
    </source>
</evidence>
<dbReference type="EMBL" id="AZEX01000070">
    <property type="protein sequence ID" value="KRL58507.1"/>
    <property type="molecule type" value="Genomic_DNA"/>
</dbReference>
<keyword evidence="2" id="KW-0378">Hydrolase</keyword>
<dbReference type="CDD" id="cd03424">
    <property type="entry name" value="NUDIX_ADPRase_Nudt5_UGPPase_Nudt14"/>
    <property type="match status" value="1"/>
</dbReference>
<dbReference type="SUPFAM" id="SSF55811">
    <property type="entry name" value="Nudix"/>
    <property type="match status" value="1"/>
</dbReference>
<dbReference type="GO" id="GO:0019693">
    <property type="term" value="P:ribose phosphate metabolic process"/>
    <property type="evidence" value="ECO:0007669"/>
    <property type="project" value="TreeGrafter"/>
</dbReference>
<dbReference type="InterPro" id="IPR000086">
    <property type="entry name" value="NUDIX_hydrolase_dom"/>
</dbReference>
<name>A0A0R1RZ96_9LACO</name>
<dbReference type="FunFam" id="3.90.79.10:FF:000024">
    <property type="entry name" value="ADP-ribose pyrophosphatase"/>
    <property type="match status" value="1"/>
</dbReference>
<dbReference type="PATRIC" id="fig|1423747.3.peg.385"/>
<gene>
    <name evidence="4" type="ORF">FC69_GL000377</name>
</gene>
<dbReference type="RefSeq" id="WP_025082430.1">
    <property type="nucleotide sequence ID" value="NZ_AZEX01000070.1"/>
</dbReference>
<reference evidence="4 5" key="1">
    <citation type="journal article" date="2015" name="Genome Announc.">
        <title>Expanding the biotechnology potential of lactobacilli through comparative genomics of 213 strains and associated genera.</title>
        <authorList>
            <person name="Sun Z."/>
            <person name="Harris H.M."/>
            <person name="McCann A."/>
            <person name="Guo C."/>
            <person name="Argimon S."/>
            <person name="Zhang W."/>
            <person name="Yang X."/>
            <person name="Jeffery I.B."/>
            <person name="Cooney J.C."/>
            <person name="Kagawa T.F."/>
            <person name="Liu W."/>
            <person name="Song Y."/>
            <person name="Salvetti E."/>
            <person name="Wrobel A."/>
            <person name="Rasinkangas P."/>
            <person name="Parkhill J."/>
            <person name="Rea M.C."/>
            <person name="O'Sullivan O."/>
            <person name="Ritari J."/>
            <person name="Douillard F.P."/>
            <person name="Paul Ross R."/>
            <person name="Yang R."/>
            <person name="Briner A.E."/>
            <person name="Felis G.E."/>
            <person name="de Vos W.M."/>
            <person name="Barrangou R."/>
            <person name="Klaenhammer T.R."/>
            <person name="Caufield P.W."/>
            <person name="Cui Y."/>
            <person name="Zhang H."/>
            <person name="O'Toole P.W."/>
        </authorList>
    </citation>
    <scope>NUCLEOTIDE SEQUENCE [LARGE SCALE GENOMIC DNA]</scope>
    <source>
        <strain evidence="4 5">DSM 14340</strain>
    </source>
</reference>
<feature type="domain" description="Nudix hydrolase" evidence="3">
    <location>
        <begin position="40"/>
        <end position="178"/>
    </location>
</feature>
<dbReference type="PANTHER" id="PTHR11839">
    <property type="entry name" value="UDP/ADP-SUGAR PYROPHOSPHATASE"/>
    <property type="match status" value="1"/>
</dbReference>
<dbReference type="GO" id="GO:0005829">
    <property type="term" value="C:cytosol"/>
    <property type="evidence" value="ECO:0007669"/>
    <property type="project" value="TreeGrafter"/>
</dbReference>
<evidence type="ECO:0000259" key="3">
    <source>
        <dbReference type="PROSITE" id="PS51462"/>
    </source>
</evidence>
<dbReference type="PANTHER" id="PTHR11839:SF18">
    <property type="entry name" value="NUDIX HYDROLASE DOMAIN-CONTAINING PROTEIN"/>
    <property type="match status" value="1"/>
</dbReference>
<evidence type="ECO:0000256" key="1">
    <source>
        <dbReference type="ARBA" id="ARBA00001946"/>
    </source>
</evidence>
<sequence>MTYTEKVLSEESIFKGQIIDLAVQQVELPNGQTARREIVYHNGAVGIIPITADGRLIVVRQWRAPMQRETLEIPAGKIDLGETQLESVALRELNEETGMMTTALKGVAKFFSSPGFSNELMTLFYADQLTPVVHKRPLDADEFLNVEKLTLAEAQAAVASGLICDAKTIMALYYWQLQTN</sequence>
<dbReference type="GO" id="GO:0006753">
    <property type="term" value="P:nucleoside phosphate metabolic process"/>
    <property type="evidence" value="ECO:0007669"/>
    <property type="project" value="TreeGrafter"/>
</dbReference>
<dbReference type="GO" id="GO:0016787">
    <property type="term" value="F:hydrolase activity"/>
    <property type="evidence" value="ECO:0007669"/>
    <property type="project" value="UniProtKB-KW"/>
</dbReference>
<dbReference type="AlphaFoldDB" id="A0A0R1RZ96"/>
<dbReference type="PROSITE" id="PS51462">
    <property type="entry name" value="NUDIX"/>
    <property type="match status" value="1"/>
</dbReference>
<comment type="cofactor">
    <cofactor evidence="1">
        <name>Mg(2+)</name>
        <dbReference type="ChEBI" id="CHEBI:18420"/>
    </cofactor>
</comment>
<comment type="caution">
    <text evidence="4">The sequence shown here is derived from an EMBL/GenBank/DDBJ whole genome shotgun (WGS) entry which is preliminary data.</text>
</comment>
<dbReference type="Gene3D" id="3.90.79.10">
    <property type="entry name" value="Nucleoside Triphosphate Pyrophosphohydrolase"/>
    <property type="match status" value="1"/>
</dbReference>
<dbReference type="eggNOG" id="COG0494">
    <property type="taxonomic scope" value="Bacteria"/>
</dbReference>
<organism evidence="4 5">
    <name type="scientific">Latilactobacillus fuchuensis DSM 14340 = JCM 11249</name>
    <dbReference type="NCBI Taxonomy" id="1423747"/>
    <lineage>
        <taxon>Bacteria</taxon>
        <taxon>Bacillati</taxon>
        <taxon>Bacillota</taxon>
        <taxon>Bacilli</taxon>
        <taxon>Lactobacillales</taxon>
        <taxon>Lactobacillaceae</taxon>
        <taxon>Latilactobacillus</taxon>
    </lineage>
</organism>
<dbReference type="InterPro" id="IPR015797">
    <property type="entry name" value="NUDIX_hydrolase-like_dom_sf"/>
</dbReference>
<dbReference type="Pfam" id="PF00293">
    <property type="entry name" value="NUDIX"/>
    <property type="match status" value="1"/>
</dbReference>